<evidence type="ECO:0000313" key="2">
    <source>
        <dbReference type="EMBL" id="EAQ12068.1"/>
    </source>
</evidence>
<dbReference type="HOGENOM" id="CLU_054794_1_1_5"/>
<dbReference type="PANTHER" id="PTHR39336:SF1">
    <property type="entry name" value="PYRIDOXAMINE PHOSPHATE OXIDASE FAMILY PROTEIN (AFU_ORTHOLOGUE AFUA_6G11440)"/>
    <property type="match status" value="1"/>
</dbReference>
<dbReference type="Pfam" id="PF01243">
    <property type="entry name" value="PNPOx_N"/>
    <property type="match status" value="1"/>
</dbReference>
<dbReference type="Proteomes" id="UP000002931">
    <property type="component" value="Unassembled WGS sequence"/>
</dbReference>
<evidence type="ECO:0000259" key="1">
    <source>
        <dbReference type="Pfam" id="PF01243"/>
    </source>
</evidence>
<dbReference type="OrthoDB" id="115989at2"/>
<dbReference type="InterPro" id="IPR012349">
    <property type="entry name" value="Split_barrel_FMN-bd"/>
</dbReference>
<comment type="caution">
    <text evidence="2">The sequence shown here is derived from an EMBL/GenBank/DDBJ whole genome shotgun (WGS) entry which is preliminary data.</text>
</comment>
<dbReference type="eggNOG" id="COG3576">
    <property type="taxonomic scope" value="Bacteria"/>
</dbReference>
<dbReference type="EMBL" id="AAMT01000010">
    <property type="protein sequence ID" value="EAQ12068.1"/>
    <property type="molecule type" value="Genomic_DNA"/>
</dbReference>
<gene>
    <name evidence="2" type="ORF">RB2654_01160</name>
</gene>
<dbReference type="PANTHER" id="PTHR39336">
    <property type="entry name" value="PYRIDOXAMINE PHOSPHATE OXIDASE FAMILY PROTEIN (AFU_ORTHOLOGUE AFUA_6G11440)"/>
    <property type="match status" value="1"/>
</dbReference>
<keyword evidence="3" id="KW-1185">Reference proteome</keyword>
<name>A3VI69_9RHOB</name>
<feature type="domain" description="Pyridoxamine 5'-phosphate oxidase N-terminal" evidence="1">
    <location>
        <begin position="12"/>
        <end position="128"/>
    </location>
</feature>
<protein>
    <recommendedName>
        <fullName evidence="1">Pyridoxamine 5'-phosphate oxidase N-terminal domain-containing protein</fullName>
    </recommendedName>
</protein>
<dbReference type="SUPFAM" id="SSF50475">
    <property type="entry name" value="FMN-binding split barrel"/>
    <property type="match status" value="1"/>
</dbReference>
<dbReference type="InterPro" id="IPR011576">
    <property type="entry name" value="Pyridox_Oxase_N"/>
</dbReference>
<dbReference type="RefSeq" id="WP_008327866.1">
    <property type="nucleotide sequence ID" value="NZ_CH902578.1"/>
</dbReference>
<sequence>MAKQFDSIEAPHKRFIEDQHIYFVGSAAREGRVNVSPKGMDSLRIMGPNRIVWLNLTGSGNETAGHLRDVNRMTLMWCSFTTRPLILRCYGTAETVHPRDAGWDDLYALFDDHAGARQIYDMTVDLVQTSCGYAVPFFDNPRERDTLTKWSDDKGADGIAAYWEEKNRSTIDGADTGLFE</sequence>
<proteinExistence type="predicted"/>
<dbReference type="STRING" id="314271.RB2654_01160"/>
<accession>A3VI69</accession>
<evidence type="ECO:0000313" key="3">
    <source>
        <dbReference type="Proteomes" id="UP000002931"/>
    </source>
</evidence>
<reference evidence="2 3" key="1">
    <citation type="journal article" date="2010" name="J. Bacteriol.">
        <title>Genome sequences of Pelagibaca bermudensis HTCC2601T and Maritimibacter alkaliphilus HTCC2654T, the type strains of two marine Roseobacter genera.</title>
        <authorList>
            <person name="Thrash J.C."/>
            <person name="Cho J.C."/>
            <person name="Ferriera S."/>
            <person name="Johnson J."/>
            <person name="Vergin K.L."/>
            <person name="Giovannoni S.J."/>
        </authorList>
    </citation>
    <scope>NUCLEOTIDE SEQUENCE [LARGE SCALE GENOMIC DNA]</scope>
    <source>
        <strain evidence="2 3">HTCC2654</strain>
    </source>
</reference>
<dbReference type="Gene3D" id="2.30.110.10">
    <property type="entry name" value="Electron Transport, Fmn-binding Protein, Chain A"/>
    <property type="match status" value="1"/>
</dbReference>
<organism evidence="2 3">
    <name type="scientific">Maritimibacter alkaliphilus HTCC2654</name>
    <dbReference type="NCBI Taxonomy" id="314271"/>
    <lineage>
        <taxon>Bacteria</taxon>
        <taxon>Pseudomonadati</taxon>
        <taxon>Pseudomonadota</taxon>
        <taxon>Alphaproteobacteria</taxon>
        <taxon>Rhodobacterales</taxon>
        <taxon>Roseobacteraceae</taxon>
        <taxon>Maritimibacter</taxon>
    </lineage>
</organism>
<dbReference type="AlphaFoldDB" id="A3VI69"/>